<accession>A0AAW0U935</accession>
<organism evidence="2 3">
    <name type="scientific">Scylla paramamosain</name>
    <name type="common">Mud crab</name>
    <dbReference type="NCBI Taxonomy" id="85552"/>
    <lineage>
        <taxon>Eukaryota</taxon>
        <taxon>Metazoa</taxon>
        <taxon>Ecdysozoa</taxon>
        <taxon>Arthropoda</taxon>
        <taxon>Crustacea</taxon>
        <taxon>Multicrustacea</taxon>
        <taxon>Malacostraca</taxon>
        <taxon>Eumalacostraca</taxon>
        <taxon>Eucarida</taxon>
        <taxon>Decapoda</taxon>
        <taxon>Pleocyemata</taxon>
        <taxon>Brachyura</taxon>
        <taxon>Eubrachyura</taxon>
        <taxon>Portunoidea</taxon>
        <taxon>Portunidae</taxon>
        <taxon>Portuninae</taxon>
        <taxon>Scylla</taxon>
    </lineage>
</organism>
<reference evidence="2 3" key="1">
    <citation type="submission" date="2023-03" db="EMBL/GenBank/DDBJ databases">
        <title>High-quality genome of Scylla paramamosain provides insights in environmental adaptation.</title>
        <authorList>
            <person name="Zhang L."/>
        </authorList>
    </citation>
    <scope>NUCLEOTIDE SEQUENCE [LARGE SCALE GENOMIC DNA]</scope>
    <source>
        <strain evidence="2">LZ_2023a</strain>
        <tissue evidence="2">Muscle</tissue>
    </source>
</reference>
<dbReference type="Proteomes" id="UP001487740">
    <property type="component" value="Unassembled WGS sequence"/>
</dbReference>
<protein>
    <submittedName>
        <fullName evidence="2">Uncharacterized protein</fullName>
    </submittedName>
</protein>
<evidence type="ECO:0000313" key="3">
    <source>
        <dbReference type="Proteomes" id="UP001487740"/>
    </source>
</evidence>
<dbReference type="AlphaFoldDB" id="A0AAW0U935"/>
<proteinExistence type="predicted"/>
<comment type="caution">
    <text evidence="2">The sequence shown here is derived from an EMBL/GenBank/DDBJ whole genome shotgun (WGS) entry which is preliminary data.</text>
</comment>
<feature type="compositionally biased region" description="Polar residues" evidence="1">
    <location>
        <begin position="45"/>
        <end position="88"/>
    </location>
</feature>
<evidence type="ECO:0000313" key="2">
    <source>
        <dbReference type="EMBL" id="KAK8396041.1"/>
    </source>
</evidence>
<dbReference type="EMBL" id="JARAKH010000016">
    <property type="protein sequence ID" value="KAK8396041.1"/>
    <property type="molecule type" value="Genomic_DNA"/>
</dbReference>
<feature type="region of interest" description="Disordered" evidence="1">
    <location>
        <begin position="1"/>
        <end position="118"/>
    </location>
</feature>
<sequence>MADSRAPRSPLPLPPPNFAAGGGGAGGPRGPPGTGGGGGGGITAHLTQPGTTQHNTGLTQLNTIHCMNNPSIQHHTSSNTINTRQLNTTHHHISPKNAPHTLYTSQCPPTPTTPQHQP</sequence>
<gene>
    <name evidence="2" type="ORF">O3P69_005257</name>
</gene>
<evidence type="ECO:0000256" key="1">
    <source>
        <dbReference type="SAM" id="MobiDB-lite"/>
    </source>
</evidence>
<name>A0AAW0U935_SCYPA</name>
<keyword evidence="3" id="KW-1185">Reference proteome</keyword>
<feature type="compositionally biased region" description="Pro residues" evidence="1">
    <location>
        <begin position="108"/>
        <end position="118"/>
    </location>
</feature>
<feature type="compositionally biased region" description="Gly residues" evidence="1">
    <location>
        <begin position="20"/>
        <end position="42"/>
    </location>
</feature>